<dbReference type="EMBL" id="JH767168">
    <property type="protein sequence ID" value="EQC31658.1"/>
    <property type="molecule type" value="Genomic_DNA"/>
</dbReference>
<dbReference type="Proteomes" id="UP000030762">
    <property type="component" value="Unassembled WGS sequence"/>
</dbReference>
<protein>
    <submittedName>
        <fullName evidence="1">Uncharacterized protein</fullName>
    </submittedName>
</protein>
<dbReference type="AlphaFoldDB" id="T0RH67"/>
<organism evidence="1 2">
    <name type="scientific">Saprolegnia diclina (strain VS20)</name>
    <dbReference type="NCBI Taxonomy" id="1156394"/>
    <lineage>
        <taxon>Eukaryota</taxon>
        <taxon>Sar</taxon>
        <taxon>Stramenopiles</taxon>
        <taxon>Oomycota</taxon>
        <taxon>Saprolegniomycetes</taxon>
        <taxon>Saprolegniales</taxon>
        <taxon>Saprolegniaceae</taxon>
        <taxon>Saprolegnia</taxon>
    </lineage>
</organism>
<sequence>MIATFESTVLAQPEIAGVVFSYQFGVYEDVRPAFAACRELTQHDGPTYYCDASFRGTFAPSTAWANGKHDDIKAADYALDDDACDARLPLHVAIVHGFAHVATRIIRCRPDLASDDVFFLAFCNDHIEIAELLLDQRPRIAELRRRVHPAADGSVSPASPLVAKAVATMLVRDGAKGLALLERFGLRPDDLPQRDDKRDALVGSTLENATIALDLFPWLYYPGLLESFAARGFLPLVQSLHQRGAACTVDAMRFAVVEGHLDVVKFVANILPEDRTTEVLDDAILGGHLDVVRFLFEHQAGSALPYHLDMAVVSNGRLDVIQYLHGLGTFDCTAHTVDAAVSHGNLPVVQFLLANRCEGCTRDDVVQAALQNGHLDMAEYLLSLGYPFPTSTTLVDEGCFGKLEMLGVLKLLVDHGAPWNDDWMVHACTANNVPLVKLLHPRMSTCSRIDVLLLAMEAHAWDVAHYLLANCLEDLSIEALEAALRFGRIDVASVILERQPELRHHNELLQSAVESRNTEVTRYLLAASIGRPRDCLLEIAGRPAHVTDSKLLLPFCMDAVDHLDNVLYLLQLVELPDRRRATMLQLITAELTFQGKKANQTIPLAPSVAVRATALLEAGDVVDWAQALVISHHCHHGAIALVRDAELQAQLTHLLLSKKRKRSTSTSDESTATLQP</sequence>
<dbReference type="GeneID" id="19951550"/>
<dbReference type="InParanoid" id="T0RH67"/>
<dbReference type="Gene3D" id="1.25.40.20">
    <property type="entry name" value="Ankyrin repeat-containing domain"/>
    <property type="match status" value="3"/>
</dbReference>
<name>T0RH67_SAPDV</name>
<dbReference type="InterPro" id="IPR052050">
    <property type="entry name" value="SecEffector_AnkRepeat"/>
</dbReference>
<keyword evidence="2" id="KW-1185">Reference proteome</keyword>
<evidence type="ECO:0000313" key="1">
    <source>
        <dbReference type="EMBL" id="EQC31658.1"/>
    </source>
</evidence>
<dbReference type="InterPro" id="IPR002110">
    <property type="entry name" value="Ankyrin_rpt"/>
</dbReference>
<proteinExistence type="predicted"/>
<accession>T0RH67</accession>
<dbReference type="SUPFAM" id="SSF48403">
    <property type="entry name" value="Ankyrin repeat"/>
    <property type="match status" value="1"/>
</dbReference>
<reference evidence="1 2" key="1">
    <citation type="submission" date="2012-04" db="EMBL/GenBank/DDBJ databases">
        <title>The Genome Sequence of Saprolegnia declina VS20.</title>
        <authorList>
            <consortium name="The Broad Institute Genome Sequencing Platform"/>
            <person name="Russ C."/>
            <person name="Nusbaum C."/>
            <person name="Tyler B."/>
            <person name="van West P."/>
            <person name="Dieguez-Uribeondo J."/>
            <person name="de Bruijn I."/>
            <person name="Tripathy S."/>
            <person name="Jiang R."/>
            <person name="Young S.K."/>
            <person name="Zeng Q."/>
            <person name="Gargeya S."/>
            <person name="Fitzgerald M."/>
            <person name="Haas B."/>
            <person name="Abouelleil A."/>
            <person name="Alvarado L."/>
            <person name="Arachchi H.M."/>
            <person name="Berlin A."/>
            <person name="Chapman S.B."/>
            <person name="Goldberg J."/>
            <person name="Griggs A."/>
            <person name="Gujja S."/>
            <person name="Hansen M."/>
            <person name="Howarth C."/>
            <person name="Imamovic A."/>
            <person name="Larimer J."/>
            <person name="McCowen C."/>
            <person name="Montmayeur A."/>
            <person name="Murphy C."/>
            <person name="Neiman D."/>
            <person name="Pearson M."/>
            <person name="Priest M."/>
            <person name="Roberts A."/>
            <person name="Saif S."/>
            <person name="Shea T."/>
            <person name="Sisk P."/>
            <person name="Sykes S."/>
            <person name="Wortman J."/>
            <person name="Nusbaum C."/>
            <person name="Birren B."/>
        </authorList>
    </citation>
    <scope>NUCLEOTIDE SEQUENCE [LARGE SCALE GENOMIC DNA]</scope>
    <source>
        <strain evidence="1 2">VS20</strain>
    </source>
</reference>
<dbReference type="RefSeq" id="XP_008615057.1">
    <property type="nucleotide sequence ID" value="XM_008616835.1"/>
</dbReference>
<dbReference type="SMART" id="SM00248">
    <property type="entry name" value="ANK"/>
    <property type="match status" value="6"/>
</dbReference>
<gene>
    <name evidence="1" type="ORF">SDRG_10823</name>
</gene>
<dbReference type="OMA" id="ICALAYG"/>
<dbReference type="InterPro" id="IPR036770">
    <property type="entry name" value="Ankyrin_rpt-contain_sf"/>
</dbReference>
<dbReference type="Pfam" id="PF13637">
    <property type="entry name" value="Ank_4"/>
    <property type="match status" value="1"/>
</dbReference>
<dbReference type="PANTHER" id="PTHR46586">
    <property type="entry name" value="ANKYRIN REPEAT-CONTAINING PROTEIN"/>
    <property type="match status" value="1"/>
</dbReference>
<dbReference type="OrthoDB" id="187035at2759"/>
<evidence type="ECO:0000313" key="2">
    <source>
        <dbReference type="Proteomes" id="UP000030762"/>
    </source>
</evidence>
<dbReference type="VEuPathDB" id="FungiDB:SDRG_10823"/>
<dbReference type="PANTHER" id="PTHR46586:SF3">
    <property type="entry name" value="ANKYRIN REPEAT-CONTAINING PROTEIN"/>
    <property type="match status" value="1"/>
</dbReference>